<dbReference type="Pfam" id="PF00006">
    <property type="entry name" value="ATP-synt_ab"/>
    <property type="match status" value="1"/>
</dbReference>
<dbReference type="OrthoDB" id="9803053at2"/>
<dbReference type="SUPFAM" id="SSF50615">
    <property type="entry name" value="N-terminal domain of alpha and beta subunits of F1 ATP synthase"/>
    <property type="match status" value="1"/>
</dbReference>
<keyword evidence="9 14" id="KW-0406">Ion transport</keyword>
<organism evidence="18 19">
    <name type="scientific">Riemerella columbipharyngis</name>
    <dbReference type="NCBI Taxonomy" id="1071918"/>
    <lineage>
        <taxon>Bacteria</taxon>
        <taxon>Pseudomonadati</taxon>
        <taxon>Bacteroidota</taxon>
        <taxon>Flavobacteriia</taxon>
        <taxon>Flavobacteriales</taxon>
        <taxon>Weeksellaceae</taxon>
        <taxon>Riemerella</taxon>
    </lineage>
</organism>
<gene>
    <name evidence="14" type="primary">atpA</name>
    <name evidence="18" type="ORF">SAMN05421544_1212</name>
</gene>
<feature type="binding site" evidence="14">
    <location>
        <begin position="171"/>
        <end position="178"/>
    </location>
    <ligand>
        <name>ATP</name>
        <dbReference type="ChEBI" id="CHEBI:30616"/>
    </ligand>
</feature>
<evidence type="ECO:0000256" key="7">
    <source>
        <dbReference type="ARBA" id="ARBA00022840"/>
    </source>
</evidence>
<dbReference type="NCBIfam" id="NF009884">
    <property type="entry name" value="PRK13343.1"/>
    <property type="match status" value="1"/>
</dbReference>
<dbReference type="Gene3D" id="3.40.50.300">
    <property type="entry name" value="P-loop containing nucleotide triphosphate hydrolases"/>
    <property type="match status" value="1"/>
</dbReference>
<dbReference type="InterPro" id="IPR036121">
    <property type="entry name" value="ATPase_F1/V1/A1_a/bsu_N_sf"/>
</dbReference>
<dbReference type="CDD" id="cd01132">
    <property type="entry name" value="F1-ATPase_alpha_CD"/>
    <property type="match status" value="1"/>
</dbReference>
<comment type="function">
    <text evidence="1 14">Produces ATP from ADP in the presence of a proton gradient across the membrane. The alpha chain is a regulatory subunit.</text>
</comment>
<dbReference type="GO" id="GO:0005524">
    <property type="term" value="F:ATP binding"/>
    <property type="evidence" value="ECO:0007669"/>
    <property type="project" value="UniProtKB-UniRule"/>
</dbReference>
<evidence type="ECO:0000256" key="12">
    <source>
        <dbReference type="ARBA" id="ARBA00023310"/>
    </source>
</evidence>
<keyword evidence="5 14" id="KW-0547">Nucleotide-binding</keyword>
<dbReference type="PANTHER" id="PTHR48082:SF2">
    <property type="entry name" value="ATP SYNTHASE SUBUNIT ALPHA, MITOCHONDRIAL"/>
    <property type="match status" value="1"/>
</dbReference>
<dbReference type="PIRSF" id="PIRSF039088">
    <property type="entry name" value="F_ATPase_subunit_alpha"/>
    <property type="match status" value="1"/>
</dbReference>
<evidence type="ECO:0000256" key="8">
    <source>
        <dbReference type="ARBA" id="ARBA00022967"/>
    </source>
</evidence>
<proteinExistence type="inferred from homology"/>
<evidence type="ECO:0000256" key="14">
    <source>
        <dbReference type="HAMAP-Rule" id="MF_01346"/>
    </source>
</evidence>
<evidence type="ECO:0000259" key="16">
    <source>
        <dbReference type="Pfam" id="PF00306"/>
    </source>
</evidence>
<dbReference type="RefSeq" id="WP_092737789.1">
    <property type="nucleotide sequence ID" value="NZ_FNAS01000021.1"/>
</dbReference>
<dbReference type="InterPro" id="IPR020003">
    <property type="entry name" value="ATPase_a/bsu_AS"/>
</dbReference>
<dbReference type="GO" id="GO:0005886">
    <property type="term" value="C:plasma membrane"/>
    <property type="evidence" value="ECO:0007669"/>
    <property type="project" value="UniProtKB-SubCell"/>
</dbReference>
<dbReference type="InterPro" id="IPR033732">
    <property type="entry name" value="ATP_synth_F1_a_nt-bd_dom"/>
</dbReference>
<reference evidence="18 19" key="1">
    <citation type="submission" date="2016-10" db="EMBL/GenBank/DDBJ databases">
        <authorList>
            <person name="de Groot N.N."/>
        </authorList>
    </citation>
    <scope>NUCLEOTIDE SEQUENCE [LARGE SCALE GENOMIC DNA]</scope>
    <source>
        <strain evidence="18 19">DSM 24015</strain>
    </source>
</reference>
<comment type="similarity">
    <text evidence="3 14">Belongs to the ATPase alpha/beta chains family.</text>
</comment>
<dbReference type="InterPro" id="IPR038376">
    <property type="entry name" value="ATP_synth_asu_C_sf"/>
</dbReference>
<keyword evidence="11 14" id="KW-0139">CF(1)</keyword>
<keyword evidence="6 14" id="KW-0375">Hydrogen ion transport</keyword>
<feature type="site" description="Required for activity" evidence="14">
    <location>
        <position position="387"/>
    </location>
</feature>
<dbReference type="PROSITE" id="PS00152">
    <property type="entry name" value="ATPASE_ALPHA_BETA"/>
    <property type="match status" value="1"/>
</dbReference>
<dbReference type="AlphaFoldDB" id="A0A1G7F9L6"/>
<evidence type="ECO:0000259" key="17">
    <source>
        <dbReference type="Pfam" id="PF02874"/>
    </source>
</evidence>
<dbReference type="InterPro" id="IPR004100">
    <property type="entry name" value="ATPase_F1/V1/A1_a/bsu_N"/>
</dbReference>
<evidence type="ECO:0000256" key="4">
    <source>
        <dbReference type="ARBA" id="ARBA00022448"/>
    </source>
</evidence>
<dbReference type="Pfam" id="PF00306">
    <property type="entry name" value="ATP-synt_ab_C"/>
    <property type="match status" value="1"/>
</dbReference>
<dbReference type="Proteomes" id="UP000198517">
    <property type="component" value="Unassembled WGS sequence"/>
</dbReference>
<comment type="subunit">
    <text evidence="13">F-type ATPases have 2 components, CF(1) - the catalytic core - and CF(0) - the membrane proton channel. CF(1) has five subunits: alpha(3), beta(3), gamma(1), delta(1), epsilon(1). CF(0) has four main subunits: a(1), b(1), b'(1) and c(9-12).</text>
</comment>
<dbReference type="PANTHER" id="PTHR48082">
    <property type="entry name" value="ATP SYNTHASE SUBUNIT ALPHA, MITOCHONDRIAL"/>
    <property type="match status" value="1"/>
</dbReference>
<dbReference type="EC" id="7.1.2.2" evidence="14"/>
<evidence type="ECO:0000256" key="1">
    <source>
        <dbReference type="ARBA" id="ARBA00003784"/>
    </source>
</evidence>
<keyword evidence="8 14" id="KW-1278">Translocase</keyword>
<evidence type="ECO:0000256" key="10">
    <source>
        <dbReference type="ARBA" id="ARBA00023136"/>
    </source>
</evidence>
<name>A0A1G7F9L6_9FLAO</name>
<evidence type="ECO:0000256" key="6">
    <source>
        <dbReference type="ARBA" id="ARBA00022781"/>
    </source>
</evidence>
<keyword evidence="14" id="KW-1003">Cell membrane</keyword>
<dbReference type="SUPFAM" id="SSF52540">
    <property type="entry name" value="P-loop containing nucleoside triphosphate hydrolases"/>
    <property type="match status" value="1"/>
</dbReference>
<dbReference type="InterPro" id="IPR027417">
    <property type="entry name" value="P-loop_NTPase"/>
</dbReference>
<keyword evidence="19" id="KW-1185">Reference proteome</keyword>
<keyword evidence="12 14" id="KW-0066">ATP synthesis</keyword>
<feature type="domain" description="ATPase F1/V1/A1 complex alpha/beta subunit nucleotide-binding" evidence="15">
    <location>
        <begin position="151"/>
        <end position="389"/>
    </location>
</feature>
<dbReference type="FunFam" id="1.20.150.20:FF:000001">
    <property type="entry name" value="ATP synthase subunit alpha"/>
    <property type="match status" value="1"/>
</dbReference>
<evidence type="ECO:0000313" key="19">
    <source>
        <dbReference type="Proteomes" id="UP000198517"/>
    </source>
</evidence>
<dbReference type="CDD" id="cd18113">
    <property type="entry name" value="ATP-synt_F1_alpha_C"/>
    <property type="match status" value="1"/>
</dbReference>
<dbReference type="GO" id="GO:0046933">
    <property type="term" value="F:proton-transporting ATP synthase activity, rotational mechanism"/>
    <property type="evidence" value="ECO:0007669"/>
    <property type="project" value="UniProtKB-UniRule"/>
</dbReference>
<dbReference type="Pfam" id="PF02874">
    <property type="entry name" value="ATP-synt_ab_N"/>
    <property type="match status" value="1"/>
</dbReference>
<dbReference type="InterPro" id="IPR005294">
    <property type="entry name" value="ATP_synth_F1_asu"/>
</dbReference>
<accession>A0A1G7F9L6</accession>
<dbReference type="InterPro" id="IPR000793">
    <property type="entry name" value="ATP_synth_asu_C"/>
</dbReference>
<dbReference type="HAMAP" id="MF_01346">
    <property type="entry name" value="ATP_synth_alpha_bact"/>
    <property type="match status" value="1"/>
</dbReference>
<keyword evidence="4 14" id="KW-0813">Transport</keyword>
<dbReference type="EMBL" id="FNAS01000021">
    <property type="protein sequence ID" value="SDE72653.1"/>
    <property type="molecule type" value="Genomic_DNA"/>
</dbReference>
<protein>
    <recommendedName>
        <fullName evidence="14">ATP synthase subunit alpha</fullName>
        <ecNumber evidence="14">7.1.2.2</ecNumber>
    </recommendedName>
    <alternativeName>
        <fullName evidence="14">ATP synthase F1 sector subunit alpha</fullName>
    </alternativeName>
    <alternativeName>
        <fullName evidence="14">F-ATPase subunit alpha</fullName>
    </alternativeName>
</protein>
<dbReference type="GO" id="GO:0045259">
    <property type="term" value="C:proton-transporting ATP synthase complex"/>
    <property type="evidence" value="ECO:0007669"/>
    <property type="project" value="UniProtKB-KW"/>
</dbReference>
<dbReference type="InterPro" id="IPR000194">
    <property type="entry name" value="ATPase_F1/V1/A1_a/bsu_nucl-bd"/>
</dbReference>
<evidence type="ECO:0000313" key="18">
    <source>
        <dbReference type="EMBL" id="SDE72653.1"/>
    </source>
</evidence>
<dbReference type="InterPro" id="IPR023366">
    <property type="entry name" value="ATP_synth_asu-like_sf"/>
</dbReference>
<sequence length="525" mass="56578">MAEINPAEVSAILKQQLANFDTQSNVEEVGTVLQIGDGIARVYGLENVQYGELVKFQSGTEGVVLNLEEDNVGVALLGESKSVKEGDTVKRTNRISSIKVGEGLLGRVVDTLGNPIDGKGPIGGDLYEMPLERKAPGVIYRQPVNEPLQTGIVAIDSMIPIGRGQRELIIGDRQTGKTTVAIDTILNQKEFYDAGNPVYCIYVAVGQKGSTVAQIVKTLEDKGAMAYTVVVAANASDPSPMQVYAPMAGAAIGEFFRDTGRPALIIYDDLSKQAVAYRELSLLLRRPPGREAYPGDVFYLHSRLLERAAKVIADDDIAKQMNDLPESLKPIVKGGGSLTALPIIETQAGDVSAYIPTNVISITDGQIFLESDLFNSGVRPAINVGISVSRVGGNAQIKSMKKVSGTLKLDQAQFKELEAFAKFGSDLDAATLAVIQKGEKNVEILKQPVNSPLPVDSQVAMIYAGTENLLRSVPVNKVKAFQKEYVEFLRTKHPETMAQIKSGKIDGEITKVLRQAAEDIASKYN</sequence>
<evidence type="ECO:0000256" key="5">
    <source>
        <dbReference type="ARBA" id="ARBA00022741"/>
    </source>
</evidence>
<dbReference type="GO" id="GO:0043531">
    <property type="term" value="F:ADP binding"/>
    <property type="evidence" value="ECO:0007669"/>
    <property type="project" value="TreeGrafter"/>
</dbReference>
<feature type="domain" description="ATP synthase alpha subunit C-terminal" evidence="16">
    <location>
        <begin position="396"/>
        <end position="519"/>
    </location>
</feature>
<dbReference type="SUPFAM" id="SSF47917">
    <property type="entry name" value="C-terminal domain of alpha and beta subunits of F1 ATP synthase"/>
    <property type="match status" value="1"/>
</dbReference>
<dbReference type="FunFam" id="2.40.30.20:FF:000001">
    <property type="entry name" value="ATP synthase subunit alpha"/>
    <property type="match status" value="1"/>
</dbReference>
<dbReference type="FunFam" id="3.40.50.300:FF:000002">
    <property type="entry name" value="ATP synthase subunit alpha"/>
    <property type="match status" value="1"/>
</dbReference>
<dbReference type="NCBIfam" id="TIGR00962">
    <property type="entry name" value="atpA"/>
    <property type="match status" value="1"/>
</dbReference>
<comment type="subcellular location">
    <subcellularLocation>
        <location evidence="14">Cell membrane</location>
        <topology evidence="14">Peripheral membrane protein</topology>
    </subcellularLocation>
    <subcellularLocation>
        <location evidence="2">Membrane</location>
        <topology evidence="2">Peripheral membrane protein</topology>
    </subcellularLocation>
</comment>
<dbReference type="STRING" id="1071918.SAMN05421544_1212"/>
<evidence type="ECO:0000256" key="3">
    <source>
        <dbReference type="ARBA" id="ARBA00008936"/>
    </source>
</evidence>
<evidence type="ECO:0000256" key="11">
    <source>
        <dbReference type="ARBA" id="ARBA00023196"/>
    </source>
</evidence>
<evidence type="ECO:0000256" key="13">
    <source>
        <dbReference type="ARBA" id="ARBA00026013"/>
    </source>
</evidence>
<comment type="catalytic activity">
    <reaction evidence="14">
        <text>ATP + H2O + 4 H(+)(in) = ADP + phosphate + 5 H(+)(out)</text>
        <dbReference type="Rhea" id="RHEA:57720"/>
        <dbReference type="ChEBI" id="CHEBI:15377"/>
        <dbReference type="ChEBI" id="CHEBI:15378"/>
        <dbReference type="ChEBI" id="CHEBI:30616"/>
        <dbReference type="ChEBI" id="CHEBI:43474"/>
        <dbReference type="ChEBI" id="CHEBI:456216"/>
        <dbReference type="EC" id="7.1.2.2"/>
    </reaction>
</comment>
<dbReference type="Gene3D" id="1.20.150.20">
    <property type="entry name" value="ATP synthase alpha/beta chain, C-terminal domain"/>
    <property type="match status" value="1"/>
</dbReference>
<keyword evidence="10 14" id="KW-0472">Membrane</keyword>
<dbReference type="Gene3D" id="2.40.30.20">
    <property type="match status" value="1"/>
</dbReference>
<feature type="domain" description="ATPase F1/V1/A1 complex alpha/beta subunit N-terminal" evidence="17">
    <location>
        <begin position="26"/>
        <end position="93"/>
    </location>
</feature>
<evidence type="ECO:0000256" key="2">
    <source>
        <dbReference type="ARBA" id="ARBA00004170"/>
    </source>
</evidence>
<evidence type="ECO:0000259" key="15">
    <source>
        <dbReference type="Pfam" id="PF00006"/>
    </source>
</evidence>
<dbReference type="CDD" id="cd18116">
    <property type="entry name" value="ATP-synt_F1_alpha_N"/>
    <property type="match status" value="1"/>
</dbReference>
<evidence type="ECO:0000256" key="9">
    <source>
        <dbReference type="ARBA" id="ARBA00023065"/>
    </source>
</evidence>
<keyword evidence="7 14" id="KW-0067">ATP-binding</keyword>